<evidence type="ECO:0000256" key="12">
    <source>
        <dbReference type="ARBA" id="ARBA00023317"/>
    </source>
</evidence>
<keyword evidence="9" id="KW-0067">ATP-binding</keyword>
<dbReference type="InParanoid" id="Q54RI6"/>
<evidence type="ECO:0000313" key="16">
    <source>
        <dbReference type="Proteomes" id="UP000002195"/>
    </source>
</evidence>
<keyword evidence="13" id="KW-0812">Transmembrane</keyword>
<dbReference type="VEuPathDB" id="AmoebaDB:DDB_G0283123"/>
<comment type="similarity">
    <text evidence="3">Belongs to the pyruvate kinase family.</text>
</comment>
<evidence type="ECO:0000256" key="9">
    <source>
        <dbReference type="ARBA" id="ARBA00022840"/>
    </source>
</evidence>
<evidence type="ECO:0000256" key="11">
    <source>
        <dbReference type="ARBA" id="ARBA00023152"/>
    </source>
</evidence>
<dbReference type="EMBL" id="AAFI02000050">
    <property type="protein sequence ID" value="EAL65891.1"/>
    <property type="molecule type" value="Genomic_DNA"/>
</dbReference>
<dbReference type="HOGENOM" id="CLU_2946471_0_0_1"/>
<gene>
    <name evidence="15" type="ORF">DDB_G0283123</name>
</gene>
<keyword evidence="13" id="KW-1133">Transmembrane helix</keyword>
<dbReference type="GO" id="GO:0000287">
    <property type="term" value="F:magnesium ion binding"/>
    <property type="evidence" value="ECO:0007669"/>
    <property type="project" value="InterPro"/>
</dbReference>
<dbReference type="SMR" id="Q54RI6"/>
<dbReference type="UniPathway" id="UPA00109">
    <property type="reaction ID" value="UER00188"/>
</dbReference>
<dbReference type="GO" id="GO:0004743">
    <property type="term" value="F:pyruvate kinase activity"/>
    <property type="evidence" value="ECO:0007669"/>
    <property type="project" value="UniProtKB-EC"/>
</dbReference>
<evidence type="ECO:0000256" key="5">
    <source>
        <dbReference type="ARBA" id="ARBA00022679"/>
    </source>
</evidence>
<dbReference type="InterPro" id="IPR001697">
    <property type="entry name" value="Pyr_Knase"/>
</dbReference>
<dbReference type="FunFam" id="3.20.20.60:FF:000103">
    <property type="entry name" value="Uncharacterized protein"/>
    <property type="match status" value="1"/>
</dbReference>
<evidence type="ECO:0000256" key="2">
    <source>
        <dbReference type="ARBA" id="ARBA00004997"/>
    </source>
</evidence>
<proteinExistence type="inferred from homology"/>
<keyword evidence="6" id="KW-0479">Metal-binding</keyword>
<dbReference type="InterPro" id="IPR015813">
    <property type="entry name" value="Pyrv/PenolPyrv_kinase-like_dom"/>
</dbReference>
<dbReference type="InterPro" id="IPR040442">
    <property type="entry name" value="Pyrv_kinase-like_dom_sf"/>
</dbReference>
<dbReference type="SUPFAM" id="SSF51621">
    <property type="entry name" value="Phosphoenolpyruvate/pyruvate domain"/>
    <property type="match status" value="1"/>
</dbReference>
<dbReference type="Proteomes" id="UP000002195">
    <property type="component" value="Unassembled WGS sequence"/>
</dbReference>
<evidence type="ECO:0000313" key="15">
    <source>
        <dbReference type="EMBL" id="EAL65891.1"/>
    </source>
</evidence>
<comment type="caution">
    <text evidence="15">The sequence shown here is derived from an EMBL/GenBank/DDBJ whole genome shotgun (WGS) entry which is preliminary data.</text>
</comment>
<keyword evidence="16" id="KW-1185">Reference proteome</keyword>
<dbReference type="GeneID" id="8623936"/>
<dbReference type="GO" id="GO:0016301">
    <property type="term" value="F:kinase activity"/>
    <property type="evidence" value="ECO:0007669"/>
    <property type="project" value="UniProtKB-KW"/>
</dbReference>
<evidence type="ECO:0000256" key="8">
    <source>
        <dbReference type="ARBA" id="ARBA00022777"/>
    </source>
</evidence>
<keyword evidence="11" id="KW-0324">Glycolysis</keyword>
<dbReference type="PaxDb" id="44689-DDB0185373"/>
<dbReference type="STRING" id="44689.Q54RI6"/>
<keyword evidence="13" id="KW-0472">Membrane</keyword>
<dbReference type="KEGG" id="ddi:DDB_G0283123"/>
<evidence type="ECO:0000256" key="13">
    <source>
        <dbReference type="SAM" id="Phobius"/>
    </source>
</evidence>
<comment type="pathway">
    <text evidence="2">Carbohydrate degradation; glycolysis; pyruvate from D-glyceraldehyde 3-phosphate: step 5/5.</text>
</comment>
<evidence type="ECO:0000256" key="10">
    <source>
        <dbReference type="ARBA" id="ARBA00022842"/>
    </source>
</evidence>
<sequence length="60" mass="6984">MKVFVRTKIVCTIGPKTMSEEALIKLIETGVNVCRLNFSHGTHDVSFYTFFFFFFIVLIF</sequence>
<dbReference type="EC" id="2.7.1.40" evidence="4"/>
<dbReference type="Gene3D" id="3.20.20.60">
    <property type="entry name" value="Phosphoenolpyruvate-binding domains"/>
    <property type="match status" value="1"/>
</dbReference>
<keyword evidence="8" id="KW-0418">Kinase</keyword>
<name>Q54RI6_DICDI</name>
<comment type="cofactor">
    <cofactor evidence="1">
        <name>K(+)</name>
        <dbReference type="ChEBI" id="CHEBI:29103"/>
    </cofactor>
</comment>
<dbReference type="RefSeq" id="XP_639250.1">
    <property type="nucleotide sequence ID" value="XM_634158.1"/>
</dbReference>
<evidence type="ECO:0000256" key="1">
    <source>
        <dbReference type="ARBA" id="ARBA00001958"/>
    </source>
</evidence>
<evidence type="ECO:0000259" key="14">
    <source>
        <dbReference type="Pfam" id="PF00224"/>
    </source>
</evidence>
<dbReference type="GO" id="GO:0005524">
    <property type="term" value="F:ATP binding"/>
    <property type="evidence" value="ECO:0007669"/>
    <property type="project" value="UniProtKB-KW"/>
</dbReference>
<evidence type="ECO:0000256" key="4">
    <source>
        <dbReference type="ARBA" id="ARBA00012142"/>
    </source>
</evidence>
<keyword evidence="7" id="KW-0547">Nucleotide-binding</keyword>
<protein>
    <recommendedName>
        <fullName evidence="4">pyruvate kinase</fullName>
        <ecNumber evidence="4">2.7.1.40</ecNumber>
    </recommendedName>
</protein>
<keyword evidence="5" id="KW-0808">Transferase</keyword>
<dbReference type="PANTHER" id="PTHR11817">
    <property type="entry name" value="PYRUVATE KINASE"/>
    <property type="match status" value="1"/>
</dbReference>
<feature type="transmembrane region" description="Helical" evidence="13">
    <location>
        <begin position="41"/>
        <end position="59"/>
    </location>
</feature>
<dbReference type="Pfam" id="PF00224">
    <property type="entry name" value="PK"/>
    <property type="match status" value="1"/>
</dbReference>
<dbReference type="AlphaFoldDB" id="Q54RI6"/>
<evidence type="ECO:0000256" key="7">
    <source>
        <dbReference type="ARBA" id="ARBA00022741"/>
    </source>
</evidence>
<accession>Q54RI6</accession>
<reference evidence="15 16" key="1">
    <citation type="journal article" date="2005" name="Nature">
        <title>The genome of the social amoeba Dictyostelium discoideum.</title>
        <authorList>
            <consortium name="The Dictyostelium discoideum Sequencing Consortium"/>
            <person name="Eichinger L."/>
            <person name="Pachebat J.A."/>
            <person name="Glockner G."/>
            <person name="Rajandream M.A."/>
            <person name="Sucgang R."/>
            <person name="Berriman M."/>
            <person name="Song J."/>
            <person name="Olsen R."/>
            <person name="Szafranski K."/>
            <person name="Xu Q."/>
            <person name="Tunggal B."/>
            <person name="Kummerfeld S."/>
            <person name="Madera M."/>
            <person name="Konfortov B.A."/>
            <person name="Rivero F."/>
            <person name="Bankier A.T."/>
            <person name="Lehmann R."/>
            <person name="Hamlin N."/>
            <person name="Davies R."/>
            <person name="Gaudet P."/>
            <person name="Fey P."/>
            <person name="Pilcher K."/>
            <person name="Chen G."/>
            <person name="Saunders D."/>
            <person name="Sodergren E."/>
            <person name="Davis P."/>
            <person name="Kerhornou A."/>
            <person name="Nie X."/>
            <person name="Hall N."/>
            <person name="Anjard C."/>
            <person name="Hemphill L."/>
            <person name="Bason N."/>
            <person name="Farbrother P."/>
            <person name="Desany B."/>
            <person name="Just E."/>
            <person name="Morio T."/>
            <person name="Rost R."/>
            <person name="Churcher C."/>
            <person name="Cooper J."/>
            <person name="Haydock S."/>
            <person name="van Driessche N."/>
            <person name="Cronin A."/>
            <person name="Goodhead I."/>
            <person name="Muzny D."/>
            <person name="Mourier T."/>
            <person name="Pain A."/>
            <person name="Lu M."/>
            <person name="Harper D."/>
            <person name="Lindsay R."/>
            <person name="Hauser H."/>
            <person name="James K."/>
            <person name="Quiles M."/>
            <person name="Madan Babu M."/>
            <person name="Saito T."/>
            <person name="Buchrieser C."/>
            <person name="Wardroper A."/>
            <person name="Felder M."/>
            <person name="Thangavelu M."/>
            <person name="Johnson D."/>
            <person name="Knights A."/>
            <person name="Loulseged H."/>
            <person name="Mungall K."/>
            <person name="Oliver K."/>
            <person name="Price C."/>
            <person name="Quail M.A."/>
            <person name="Urushihara H."/>
            <person name="Hernandez J."/>
            <person name="Rabbinowitsch E."/>
            <person name="Steffen D."/>
            <person name="Sanders M."/>
            <person name="Ma J."/>
            <person name="Kohara Y."/>
            <person name="Sharp S."/>
            <person name="Simmonds M."/>
            <person name="Spiegler S."/>
            <person name="Tivey A."/>
            <person name="Sugano S."/>
            <person name="White B."/>
            <person name="Walker D."/>
            <person name="Woodward J."/>
            <person name="Winckler T."/>
            <person name="Tanaka Y."/>
            <person name="Shaulsky G."/>
            <person name="Schleicher M."/>
            <person name="Weinstock G."/>
            <person name="Rosenthal A."/>
            <person name="Cox E.C."/>
            <person name="Chisholm R.L."/>
            <person name="Gibbs R."/>
            <person name="Loomis W.F."/>
            <person name="Platzer M."/>
            <person name="Kay R.R."/>
            <person name="Williams J."/>
            <person name="Dear P.H."/>
            <person name="Noegel A.A."/>
            <person name="Barrell B."/>
            <person name="Kuspa A."/>
        </authorList>
    </citation>
    <scope>NUCLEOTIDE SEQUENCE [LARGE SCALE GENOMIC DNA]</scope>
    <source>
        <strain evidence="15 16">AX4</strain>
    </source>
</reference>
<dbReference type="InterPro" id="IPR015793">
    <property type="entry name" value="Pyrv_Knase_brl"/>
</dbReference>
<keyword evidence="12" id="KW-0670">Pyruvate</keyword>
<organism evidence="15 16">
    <name type="scientific">Dictyostelium discoideum</name>
    <name type="common">Social amoeba</name>
    <dbReference type="NCBI Taxonomy" id="44689"/>
    <lineage>
        <taxon>Eukaryota</taxon>
        <taxon>Amoebozoa</taxon>
        <taxon>Evosea</taxon>
        <taxon>Eumycetozoa</taxon>
        <taxon>Dictyostelia</taxon>
        <taxon>Dictyosteliales</taxon>
        <taxon>Dictyosteliaceae</taxon>
        <taxon>Dictyostelium</taxon>
    </lineage>
</organism>
<evidence type="ECO:0000256" key="3">
    <source>
        <dbReference type="ARBA" id="ARBA00008663"/>
    </source>
</evidence>
<evidence type="ECO:0000256" key="6">
    <source>
        <dbReference type="ARBA" id="ARBA00022723"/>
    </source>
</evidence>
<feature type="domain" description="Pyruvate kinase barrel" evidence="14">
    <location>
        <begin position="6"/>
        <end position="45"/>
    </location>
</feature>
<dbReference type="GO" id="GO:0030955">
    <property type="term" value="F:potassium ion binding"/>
    <property type="evidence" value="ECO:0007669"/>
    <property type="project" value="InterPro"/>
</dbReference>
<keyword evidence="10" id="KW-0460">Magnesium</keyword>